<evidence type="ECO:0000313" key="4">
    <source>
        <dbReference type="EMBL" id="KAK6937139.1"/>
    </source>
</evidence>
<feature type="compositionally biased region" description="Polar residues" evidence="3">
    <location>
        <begin position="33"/>
        <end position="45"/>
    </location>
</feature>
<gene>
    <name evidence="4" type="ORF">RJ641_034169</name>
</gene>
<sequence>MGKTRRGQKTRRSSLKSKGDHLQKKKKEATMDIHSSNSSTTTSFDGSPKSERIDFECIDVSSHGCSTPKGERFRIPEIRTCPPAPKKRRLVLNCSSERSPIAFFAPPDIELFFFCALRDTVGGVWCVWADADIIRNPMEKALVRVVIILSTDDNLFDFFLLANSKQTLLTDALHFIQERLVWMPPVKSGMDALKSIPVHWAV</sequence>
<name>A0AAN8ZDZ5_9MAGN</name>
<comment type="caution">
    <text evidence="4">The sequence shown here is derived from an EMBL/GenBank/DDBJ whole genome shotgun (WGS) entry which is preliminary data.</text>
</comment>
<dbReference type="PANTHER" id="PTHR33142:SF8">
    <property type="entry name" value="CYCLIN-DEPENDENT PROTEIN KINASE INHIBITOR SMR9"/>
    <property type="match status" value="1"/>
</dbReference>
<dbReference type="AlphaFoldDB" id="A0AAN8ZDZ5"/>
<feature type="region of interest" description="Disordered" evidence="3">
    <location>
        <begin position="1"/>
        <end position="48"/>
    </location>
</feature>
<dbReference type="EMBL" id="JBAMMX010000007">
    <property type="protein sequence ID" value="KAK6937139.1"/>
    <property type="molecule type" value="Genomic_DNA"/>
</dbReference>
<dbReference type="GO" id="GO:0005634">
    <property type="term" value="C:nucleus"/>
    <property type="evidence" value="ECO:0007669"/>
    <property type="project" value="TreeGrafter"/>
</dbReference>
<evidence type="ECO:0000313" key="5">
    <source>
        <dbReference type="Proteomes" id="UP001370490"/>
    </source>
</evidence>
<keyword evidence="5" id="KW-1185">Reference proteome</keyword>
<dbReference type="Proteomes" id="UP001370490">
    <property type="component" value="Unassembled WGS sequence"/>
</dbReference>
<organism evidence="4 5">
    <name type="scientific">Dillenia turbinata</name>
    <dbReference type="NCBI Taxonomy" id="194707"/>
    <lineage>
        <taxon>Eukaryota</taxon>
        <taxon>Viridiplantae</taxon>
        <taxon>Streptophyta</taxon>
        <taxon>Embryophyta</taxon>
        <taxon>Tracheophyta</taxon>
        <taxon>Spermatophyta</taxon>
        <taxon>Magnoliopsida</taxon>
        <taxon>eudicotyledons</taxon>
        <taxon>Gunneridae</taxon>
        <taxon>Pentapetalae</taxon>
        <taxon>Dilleniales</taxon>
        <taxon>Dilleniaceae</taxon>
        <taxon>Dillenia</taxon>
    </lineage>
</organism>
<reference evidence="4 5" key="1">
    <citation type="submission" date="2023-12" db="EMBL/GenBank/DDBJ databases">
        <title>A high-quality genome assembly for Dillenia turbinata (Dilleniales).</title>
        <authorList>
            <person name="Chanderbali A."/>
        </authorList>
    </citation>
    <scope>NUCLEOTIDE SEQUENCE [LARGE SCALE GENOMIC DNA]</scope>
    <source>
        <strain evidence="4">LSX21</strain>
        <tissue evidence="4">Leaf</tissue>
    </source>
</reference>
<proteinExistence type="predicted"/>
<accession>A0AAN8ZDZ5</accession>
<keyword evidence="2" id="KW-0131">Cell cycle</keyword>
<feature type="compositionally biased region" description="Basic residues" evidence="3">
    <location>
        <begin position="1"/>
        <end position="15"/>
    </location>
</feature>
<protein>
    <submittedName>
        <fullName evidence="4">Uncharacterized protein</fullName>
    </submittedName>
</protein>
<dbReference type="PANTHER" id="PTHR33142">
    <property type="entry name" value="CYCLIN-DEPENDENT PROTEIN KINASE INHIBITOR SMR13"/>
    <property type="match status" value="1"/>
</dbReference>
<dbReference type="GO" id="GO:0004860">
    <property type="term" value="F:protein kinase inhibitor activity"/>
    <property type="evidence" value="ECO:0007669"/>
    <property type="project" value="UniProtKB-KW"/>
</dbReference>
<evidence type="ECO:0000256" key="1">
    <source>
        <dbReference type="ARBA" id="ARBA00023013"/>
    </source>
</evidence>
<evidence type="ECO:0000256" key="2">
    <source>
        <dbReference type="ARBA" id="ARBA00023306"/>
    </source>
</evidence>
<keyword evidence="1" id="KW-0649">Protein kinase inhibitor</keyword>
<dbReference type="InterPro" id="IPR040389">
    <property type="entry name" value="SMR"/>
</dbReference>
<evidence type="ECO:0000256" key="3">
    <source>
        <dbReference type="SAM" id="MobiDB-lite"/>
    </source>
</evidence>
<dbReference type="GO" id="GO:0032875">
    <property type="term" value="P:regulation of DNA endoreduplication"/>
    <property type="evidence" value="ECO:0007669"/>
    <property type="project" value="InterPro"/>
</dbReference>